<keyword evidence="6 10" id="KW-0697">Rotamase</keyword>
<evidence type="ECO:0000256" key="1">
    <source>
        <dbReference type="ARBA" id="ARBA00000971"/>
    </source>
</evidence>
<evidence type="ECO:0000256" key="8">
    <source>
        <dbReference type="ARBA" id="ARBA00030642"/>
    </source>
</evidence>
<dbReference type="InterPro" id="IPR000297">
    <property type="entry name" value="PPIase_PpiC"/>
</dbReference>
<accession>A0A6H2DP75</accession>
<keyword evidence="13" id="KW-1185">Reference proteome</keyword>
<dbReference type="InterPro" id="IPR027304">
    <property type="entry name" value="Trigger_fact/SurA_dom_sf"/>
</dbReference>
<evidence type="ECO:0000259" key="11">
    <source>
        <dbReference type="PROSITE" id="PS50198"/>
    </source>
</evidence>
<dbReference type="InterPro" id="IPR050245">
    <property type="entry name" value="PrsA_foldase"/>
</dbReference>
<dbReference type="InterPro" id="IPR046357">
    <property type="entry name" value="PPIase_dom_sf"/>
</dbReference>
<evidence type="ECO:0000256" key="7">
    <source>
        <dbReference type="ARBA" id="ARBA00023235"/>
    </source>
</evidence>
<dbReference type="Gene3D" id="3.10.50.40">
    <property type="match status" value="1"/>
</dbReference>
<evidence type="ECO:0000313" key="13">
    <source>
        <dbReference type="Proteomes" id="UP000501600"/>
    </source>
</evidence>
<comment type="similarity">
    <text evidence="2">Belongs to the PpiC/parvulin rotamase family.</text>
</comment>
<dbReference type="GO" id="GO:0003755">
    <property type="term" value="F:peptidyl-prolyl cis-trans isomerase activity"/>
    <property type="evidence" value="ECO:0007669"/>
    <property type="project" value="UniProtKB-KW"/>
</dbReference>
<evidence type="ECO:0000256" key="6">
    <source>
        <dbReference type="ARBA" id="ARBA00023110"/>
    </source>
</evidence>
<evidence type="ECO:0000256" key="2">
    <source>
        <dbReference type="ARBA" id="ARBA00007656"/>
    </source>
</evidence>
<protein>
    <recommendedName>
        <fullName evidence="4">Parvulin-like PPIase</fullName>
        <ecNumber evidence="3">5.2.1.8</ecNumber>
    </recommendedName>
    <alternativeName>
        <fullName evidence="8">Peptidyl-prolyl cis-trans isomerase plp</fullName>
    </alternativeName>
    <alternativeName>
        <fullName evidence="9">Rotamase plp</fullName>
    </alternativeName>
</protein>
<evidence type="ECO:0000256" key="3">
    <source>
        <dbReference type="ARBA" id="ARBA00013194"/>
    </source>
</evidence>
<dbReference type="AlphaFoldDB" id="A0A6H2DP75"/>
<evidence type="ECO:0000256" key="9">
    <source>
        <dbReference type="ARBA" id="ARBA00031484"/>
    </source>
</evidence>
<dbReference type="PANTHER" id="PTHR47245:SF1">
    <property type="entry name" value="FOLDASE PROTEIN PRSA"/>
    <property type="match status" value="1"/>
</dbReference>
<dbReference type="EC" id="5.2.1.8" evidence="3"/>
<evidence type="ECO:0000313" key="12">
    <source>
        <dbReference type="EMBL" id="QJB69998.1"/>
    </source>
</evidence>
<proteinExistence type="inferred from homology"/>
<dbReference type="Pfam" id="PF13145">
    <property type="entry name" value="Rotamase_2"/>
    <property type="match status" value="1"/>
</dbReference>
<dbReference type="KEGG" id="phao:HF685_12450"/>
<feature type="domain" description="PpiC" evidence="11">
    <location>
        <begin position="133"/>
        <end position="227"/>
    </location>
</feature>
<sequence>MKKLLREPLVHFLALGLLVFLTDYLWAGGLDSNDQTIVVSQSVLARLDDTWIRTTGAAPSDEDRKGLVAQYVEDEALAREAGRLGMAEGDEIIKRRLAQKMRFVAAGSESDIEPSESELERWFEKNRDKFNISETRSFNHIYFSPERHGDALEAVADGAREKLQNGADWKSLGDPFMQKRSYAALPQNEVARAFGPDFAKAVFALPKGQWSKPVGSAFGLHLVRIEVIDQAAKADFAANRDRIRAAYIEAKAGEENQAEIDRIVGRYKVVVAQTKEPAR</sequence>
<dbReference type="PROSITE" id="PS50198">
    <property type="entry name" value="PPIC_PPIASE_2"/>
    <property type="match status" value="1"/>
</dbReference>
<dbReference type="SUPFAM" id="SSF54534">
    <property type="entry name" value="FKBP-like"/>
    <property type="match status" value="1"/>
</dbReference>
<gene>
    <name evidence="12" type="ORF">HF685_12450</name>
</gene>
<name>A0A6H2DP75_9SPHN</name>
<evidence type="ECO:0000256" key="5">
    <source>
        <dbReference type="ARBA" id="ARBA00022729"/>
    </source>
</evidence>
<dbReference type="PANTHER" id="PTHR47245">
    <property type="entry name" value="PEPTIDYLPROLYL ISOMERASE"/>
    <property type="match status" value="1"/>
</dbReference>
<keyword evidence="7 10" id="KW-0413">Isomerase</keyword>
<dbReference type="RefSeq" id="WP_168820266.1">
    <property type="nucleotide sequence ID" value="NZ_CP051217.1"/>
</dbReference>
<reference evidence="12 13" key="1">
    <citation type="submission" date="2020-04" db="EMBL/GenBank/DDBJ databases">
        <title>Genome sequence for Sphingorhabdus sp. strain M1.</title>
        <authorList>
            <person name="Park S.-J."/>
        </authorList>
    </citation>
    <scope>NUCLEOTIDE SEQUENCE [LARGE SCALE GENOMIC DNA]</scope>
    <source>
        <strain evidence="12 13">JK6</strain>
    </source>
</reference>
<dbReference type="EMBL" id="CP051217">
    <property type="protein sequence ID" value="QJB69998.1"/>
    <property type="molecule type" value="Genomic_DNA"/>
</dbReference>
<dbReference type="Proteomes" id="UP000501600">
    <property type="component" value="Chromosome"/>
</dbReference>
<organism evidence="12 13">
    <name type="scientific">Parasphingorhabdus halotolerans</name>
    <dbReference type="NCBI Taxonomy" id="2725558"/>
    <lineage>
        <taxon>Bacteria</taxon>
        <taxon>Pseudomonadati</taxon>
        <taxon>Pseudomonadota</taxon>
        <taxon>Alphaproteobacteria</taxon>
        <taxon>Sphingomonadales</taxon>
        <taxon>Sphingomonadaceae</taxon>
        <taxon>Parasphingorhabdus</taxon>
    </lineage>
</organism>
<comment type="catalytic activity">
    <reaction evidence="1">
        <text>[protein]-peptidylproline (omega=180) = [protein]-peptidylproline (omega=0)</text>
        <dbReference type="Rhea" id="RHEA:16237"/>
        <dbReference type="Rhea" id="RHEA-COMP:10747"/>
        <dbReference type="Rhea" id="RHEA-COMP:10748"/>
        <dbReference type="ChEBI" id="CHEBI:83833"/>
        <dbReference type="ChEBI" id="CHEBI:83834"/>
        <dbReference type="EC" id="5.2.1.8"/>
    </reaction>
</comment>
<dbReference type="SUPFAM" id="SSF109998">
    <property type="entry name" value="Triger factor/SurA peptide-binding domain-like"/>
    <property type="match status" value="1"/>
</dbReference>
<evidence type="ECO:0000256" key="10">
    <source>
        <dbReference type="PROSITE-ProRule" id="PRU00278"/>
    </source>
</evidence>
<evidence type="ECO:0000256" key="4">
    <source>
        <dbReference type="ARBA" id="ARBA00018370"/>
    </source>
</evidence>
<keyword evidence="5" id="KW-0732">Signal</keyword>